<evidence type="ECO:0000313" key="1">
    <source>
        <dbReference type="EMBL" id="GFY30532.1"/>
    </source>
</evidence>
<evidence type="ECO:0000313" key="2">
    <source>
        <dbReference type="Proteomes" id="UP000887159"/>
    </source>
</evidence>
<gene>
    <name evidence="1" type="ORF">TNCV_3522951</name>
</gene>
<accession>A0A8X6W8W8</accession>
<dbReference type="AlphaFoldDB" id="A0A8X6W8W8"/>
<dbReference type="EMBL" id="BMAU01021393">
    <property type="protein sequence ID" value="GFY30532.1"/>
    <property type="molecule type" value="Genomic_DNA"/>
</dbReference>
<keyword evidence="2" id="KW-1185">Reference proteome</keyword>
<organism evidence="1 2">
    <name type="scientific">Trichonephila clavipes</name>
    <name type="common">Golden silk orbweaver</name>
    <name type="synonym">Nephila clavipes</name>
    <dbReference type="NCBI Taxonomy" id="2585209"/>
    <lineage>
        <taxon>Eukaryota</taxon>
        <taxon>Metazoa</taxon>
        <taxon>Ecdysozoa</taxon>
        <taxon>Arthropoda</taxon>
        <taxon>Chelicerata</taxon>
        <taxon>Arachnida</taxon>
        <taxon>Araneae</taxon>
        <taxon>Araneomorphae</taxon>
        <taxon>Entelegynae</taxon>
        <taxon>Araneoidea</taxon>
        <taxon>Nephilidae</taxon>
        <taxon>Trichonephila</taxon>
    </lineage>
</organism>
<protein>
    <submittedName>
        <fullName evidence="1">Uncharacterized protein</fullName>
    </submittedName>
</protein>
<name>A0A8X6W8W8_TRICX</name>
<comment type="caution">
    <text evidence="1">The sequence shown here is derived from an EMBL/GenBank/DDBJ whole genome shotgun (WGS) entry which is preliminary data.</text>
</comment>
<dbReference type="Proteomes" id="UP000887159">
    <property type="component" value="Unassembled WGS sequence"/>
</dbReference>
<reference evidence="1" key="1">
    <citation type="submission" date="2020-08" db="EMBL/GenBank/DDBJ databases">
        <title>Multicomponent nature underlies the extraordinary mechanical properties of spider dragline silk.</title>
        <authorList>
            <person name="Kono N."/>
            <person name="Nakamura H."/>
            <person name="Mori M."/>
            <person name="Yoshida Y."/>
            <person name="Ohtoshi R."/>
            <person name="Malay A.D."/>
            <person name="Moran D.A.P."/>
            <person name="Tomita M."/>
            <person name="Numata K."/>
            <person name="Arakawa K."/>
        </authorList>
    </citation>
    <scope>NUCLEOTIDE SEQUENCE</scope>
</reference>
<sequence>MMRNKHICCAVVHNVAARSLTVMHKIHLSSRTLLHCGGCNRSPVAPSLSPASSDDRSAPQLFGFIKHVDRFL</sequence>
<proteinExistence type="predicted"/>